<dbReference type="RefSeq" id="XP_042998421.1">
    <property type="nucleotide sequence ID" value="XM_043142487.1"/>
</dbReference>
<protein>
    <recommendedName>
        <fullName evidence="5">Cell wall protein</fullName>
    </recommendedName>
</protein>
<feature type="compositionally biased region" description="Low complexity" evidence="1">
    <location>
        <begin position="79"/>
        <end position="108"/>
    </location>
</feature>
<feature type="compositionally biased region" description="Gly residues" evidence="1">
    <location>
        <begin position="67"/>
        <end position="78"/>
    </location>
</feature>
<keyword evidence="4" id="KW-1185">Reference proteome</keyword>
<sequence length="179" mass="17318">MKSQIAFLAFAVAGALASPAPIKGKSNAVSEVDDLGTADSSGLDDTPPTTQFPDDGLGSTDPADSGFGSGSGDAGTGTGIDSVGDGSVADAGSSTAGSSSTGSSAAAGGTIGTCKKKKNTCVVKKTKSADTSDLVRRIIDELVSKAKGKGKGKGKCSKAAPCTRDGNSCSLSGKTAECT</sequence>
<evidence type="ECO:0000256" key="1">
    <source>
        <dbReference type="SAM" id="MobiDB-lite"/>
    </source>
</evidence>
<dbReference type="KEGG" id="uvi:66065767"/>
<name>A0A8E5MHP6_USTVR</name>
<dbReference type="GeneID" id="66065767"/>
<proteinExistence type="predicted"/>
<keyword evidence="2" id="KW-0732">Signal</keyword>
<feature type="chain" id="PRO_5034583411" description="Cell wall protein" evidence="2">
    <location>
        <begin position="18"/>
        <end position="179"/>
    </location>
</feature>
<evidence type="ECO:0008006" key="5">
    <source>
        <dbReference type="Google" id="ProtNLM"/>
    </source>
</evidence>
<organism evidence="3 4">
    <name type="scientific">Ustilaginoidea virens</name>
    <name type="common">Rice false smut fungus</name>
    <name type="synonym">Villosiclava virens</name>
    <dbReference type="NCBI Taxonomy" id="1159556"/>
    <lineage>
        <taxon>Eukaryota</taxon>
        <taxon>Fungi</taxon>
        <taxon>Dikarya</taxon>
        <taxon>Ascomycota</taxon>
        <taxon>Pezizomycotina</taxon>
        <taxon>Sordariomycetes</taxon>
        <taxon>Hypocreomycetidae</taxon>
        <taxon>Hypocreales</taxon>
        <taxon>Clavicipitaceae</taxon>
        <taxon>Ustilaginoidea</taxon>
    </lineage>
</organism>
<feature type="region of interest" description="Disordered" evidence="1">
    <location>
        <begin position="32"/>
        <end position="112"/>
    </location>
</feature>
<dbReference type="AlphaFoldDB" id="A0A8E5MHP6"/>
<evidence type="ECO:0000313" key="3">
    <source>
        <dbReference type="EMBL" id="QUC20748.1"/>
    </source>
</evidence>
<gene>
    <name evidence="3" type="ORF">UV8b_04989</name>
</gene>
<accession>A0A8E5MHP6</accession>
<feature type="signal peptide" evidence="2">
    <location>
        <begin position="1"/>
        <end position="17"/>
    </location>
</feature>
<feature type="compositionally biased region" description="Low complexity" evidence="1">
    <location>
        <begin position="44"/>
        <end position="66"/>
    </location>
</feature>
<reference evidence="3" key="1">
    <citation type="submission" date="2020-03" db="EMBL/GenBank/DDBJ databases">
        <title>A mixture of massive structural variations and highly conserved coding sequences in Ustilaginoidea virens genome.</title>
        <authorList>
            <person name="Zhang K."/>
            <person name="Zhao Z."/>
            <person name="Zhang Z."/>
            <person name="Li Y."/>
            <person name="Hsiang T."/>
            <person name="Sun W."/>
        </authorList>
    </citation>
    <scope>NUCLEOTIDE SEQUENCE</scope>
    <source>
        <strain evidence="3">UV-8b</strain>
    </source>
</reference>
<evidence type="ECO:0000313" key="4">
    <source>
        <dbReference type="Proteomes" id="UP000027002"/>
    </source>
</evidence>
<dbReference type="EMBL" id="CP072756">
    <property type="protein sequence ID" value="QUC20748.1"/>
    <property type="molecule type" value="Genomic_DNA"/>
</dbReference>
<evidence type="ECO:0000256" key="2">
    <source>
        <dbReference type="SAM" id="SignalP"/>
    </source>
</evidence>
<dbReference type="Proteomes" id="UP000027002">
    <property type="component" value="Chromosome 4"/>
</dbReference>